<proteinExistence type="predicted"/>
<keyword evidence="3" id="KW-1185">Reference proteome</keyword>
<feature type="transmembrane region" description="Helical" evidence="1">
    <location>
        <begin position="63"/>
        <end position="81"/>
    </location>
</feature>
<feature type="transmembrane region" description="Helical" evidence="1">
    <location>
        <begin position="21"/>
        <end position="43"/>
    </location>
</feature>
<sequence length="192" mass="21170">MNTPSHFVLNLVLLGRVAAPSANGAIALGAILPDVPIFVFYAAAKLRGLPESEIWSTAYYEPFWQTLVAIGHSLPLALLGLMTSRAYGWHAGTFVCLSLICHSLLDLPVHNSDAHRHFFPLNDYRFISPVSYWDPNHYGHIAAPVELLLVLAATPFFFALTRSLPVQGIVIAIDLLYVFGYCRFYLLAPSGN</sequence>
<evidence type="ECO:0000256" key="1">
    <source>
        <dbReference type="SAM" id="Phobius"/>
    </source>
</evidence>
<dbReference type="EMBL" id="ASSJ01000047">
    <property type="protein sequence ID" value="ERN41641.1"/>
    <property type="molecule type" value="Genomic_DNA"/>
</dbReference>
<evidence type="ECO:0000313" key="2">
    <source>
        <dbReference type="EMBL" id="ERN41641.1"/>
    </source>
</evidence>
<organism evidence="2 3">
    <name type="scientific">Rubidibacter lacunae KORDI 51-2</name>
    <dbReference type="NCBI Taxonomy" id="582515"/>
    <lineage>
        <taxon>Bacteria</taxon>
        <taxon>Bacillati</taxon>
        <taxon>Cyanobacteriota</taxon>
        <taxon>Cyanophyceae</taxon>
        <taxon>Oscillatoriophycideae</taxon>
        <taxon>Chroococcales</taxon>
        <taxon>Aphanothecaceae</taxon>
        <taxon>Rubidibacter</taxon>
    </lineage>
</organism>
<keyword evidence="1" id="KW-0812">Transmembrane</keyword>
<name>U5DIZ0_9CHRO</name>
<comment type="caution">
    <text evidence="2">The sequence shown here is derived from an EMBL/GenBank/DDBJ whole genome shotgun (WGS) entry which is preliminary data.</text>
</comment>
<accession>U5DIZ0</accession>
<reference evidence="2 3" key="1">
    <citation type="submission" date="2013-05" db="EMBL/GenBank/DDBJ databases">
        <title>Draft genome sequence of Rubidibacter lacunae KORDI 51-2.</title>
        <authorList>
            <person name="Choi D.H."/>
            <person name="Noh J.H."/>
            <person name="Kwon K.-K."/>
            <person name="Lee J.-H."/>
            <person name="Ryu J.-Y."/>
        </authorList>
    </citation>
    <scope>NUCLEOTIDE SEQUENCE [LARGE SCALE GENOMIC DNA]</scope>
    <source>
        <strain evidence="2 3">KORDI 51-2</strain>
    </source>
</reference>
<keyword evidence="1" id="KW-0472">Membrane</keyword>
<dbReference type="InParanoid" id="U5DIZ0"/>
<evidence type="ECO:0000313" key="3">
    <source>
        <dbReference type="Proteomes" id="UP000016960"/>
    </source>
</evidence>
<dbReference type="eggNOG" id="ENOG5032MSX">
    <property type="taxonomic scope" value="Bacteria"/>
</dbReference>
<gene>
    <name evidence="2" type="ORF">KR51_00018690</name>
</gene>
<dbReference type="OrthoDB" id="7631418at2"/>
<keyword evidence="1" id="KW-1133">Transmembrane helix</keyword>
<dbReference type="STRING" id="582515.KR51_00018690"/>
<feature type="transmembrane region" description="Helical" evidence="1">
    <location>
        <begin position="168"/>
        <end position="188"/>
    </location>
</feature>
<feature type="transmembrane region" description="Helical" evidence="1">
    <location>
        <begin position="88"/>
        <end position="105"/>
    </location>
</feature>
<dbReference type="AlphaFoldDB" id="U5DIZ0"/>
<dbReference type="Proteomes" id="UP000016960">
    <property type="component" value="Unassembled WGS sequence"/>
</dbReference>
<dbReference type="RefSeq" id="WP_022606754.1">
    <property type="nucleotide sequence ID" value="NZ_ASSJ01000047.1"/>
</dbReference>
<protein>
    <recommendedName>
        <fullName evidence="4">Membrane-bound metal-dependent hydrolase (DUF457)</fullName>
    </recommendedName>
</protein>
<evidence type="ECO:0008006" key="4">
    <source>
        <dbReference type="Google" id="ProtNLM"/>
    </source>
</evidence>
<dbReference type="PATRIC" id="fig|582515.4.peg.2109"/>
<feature type="transmembrane region" description="Helical" evidence="1">
    <location>
        <begin position="141"/>
        <end position="161"/>
    </location>
</feature>